<name>A0ABX0D9R6_9MICC</name>
<accession>A0ABX0D9R6</accession>
<comment type="caution">
    <text evidence="1">The sequence shown here is derived from an EMBL/GenBank/DDBJ whole genome shotgun (WGS) entry which is preliminary data.</text>
</comment>
<dbReference type="SUPFAM" id="SSF54611">
    <property type="entry name" value="SecB-like"/>
    <property type="match status" value="1"/>
</dbReference>
<evidence type="ECO:0000313" key="2">
    <source>
        <dbReference type="Proteomes" id="UP000479226"/>
    </source>
</evidence>
<gene>
    <name evidence="1" type="ORF">G6N77_09230</name>
</gene>
<keyword evidence="2" id="KW-1185">Reference proteome</keyword>
<dbReference type="InterPro" id="IPR035958">
    <property type="entry name" value="SecB-like_sf"/>
</dbReference>
<proteinExistence type="predicted"/>
<protein>
    <recommendedName>
        <fullName evidence="3">Preprotein translocase subunit SecB</fullName>
    </recommendedName>
</protein>
<sequence length="156" mass="17470">MSTPKRPALNNAIEIATHSTLKDIGFLEESARHFDGHFEEASPPSLNQQFSTEFNLMVRADESTLHARLSVRITTQNGEVRSEAVGQWDFDNKYSVSDEAAFDFGNRVSVFALFPYLRESVHLLSARVLREPLLLPTVRQGEMSFGQKPAQSTGLD</sequence>
<dbReference type="Proteomes" id="UP000479226">
    <property type="component" value="Unassembled WGS sequence"/>
</dbReference>
<evidence type="ECO:0008006" key="3">
    <source>
        <dbReference type="Google" id="ProtNLM"/>
    </source>
</evidence>
<organism evidence="1 2">
    <name type="scientific">Arthrobacter silviterrae</name>
    <dbReference type="NCBI Taxonomy" id="2026658"/>
    <lineage>
        <taxon>Bacteria</taxon>
        <taxon>Bacillati</taxon>
        <taxon>Actinomycetota</taxon>
        <taxon>Actinomycetes</taxon>
        <taxon>Micrococcales</taxon>
        <taxon>Micrococcaceae</taxon>
        <taxon>Arthrobacter</taxon>
    </lineage>
</organism>
<dbReference type="RefSeq" id="WP_165181781.1">
    <property type="nucleotide sequence ID" value="NZ_JAAKZI010000013.1"/>
</dbReference>
<dbReference type="EMBL" id="JAAKZI010000013">
    <property type="protein sequence ID" value="NGN83636.1"/>
    <property type="molecule type" value="Genomic_DNA"/>
</dbReference>
<reference evidence="1 2" key="1">
    <citation type="submission" date="2020-02" db="EMBL/GenBank/DDBJ databases">
        <title>Genome sequence of the type strain DSM 27180 of Arthrobacter silviterrae.</title>
        <authorList>
            <person name="Gao J."/>
            <person name="Sun J."/>
        </authorList>
    </citation>
    <scope>NUCLEOTIDE SEQUENCE [LARGE SCALE GENOMIC DNA]</scope>
    <source>
        <strain evidence="1 2">DSM 27180</strain>
    </source>
</reference>
<dbReference type="Gene3D" id="3.10.420.10">
    <property type="entry name" value="SecB-like"/>
    <property type="match status" value="1"/>
</dbReference>
<evidence type="ECO:0000313" key="1">
    <source>
        <dbReference type="EMBL" id="NGN83636.1"/>
    </source>
</evidence>